<name>A0A0G3BBM1_9BURK</name>
<dbReference type="AlphaFoldDB" id="A0A0G3BBM1"/>
<accession>A0A0G3BBM1</accession>
<gene>
    <name evidence="1" type="ORF">AAW51_0016</name>
</gene>
<protein>
    <submittedName>
        <fullName evidence="1">Uncharacterized protein</fullName>
    </submittedName>
</protein>
<sequence>MEMFNSDWRYFGRTSGMADIYEIFRCPADKKKLGLTDIPLMERLRSDGTWFQDPTDRALMDEMFSGWFSESDEISPEKARELFERWKTIDDWPGRE</sequence>
<keyword evidence="2" id="KW-1185">Reference proteome</keyword>
<dbReference type="Proteomes" id="UP000035352">
    <property type="component" value="Chromosome"/>
</dbReference>
<evidence type="ECO:0000313" key="1">
    <source>
        <dbReference type="EMBL" id="AKJ26707.1"/>
    </source>
</evidence>
<reference evidence="1 2" key="1">
    <citation type="submission" date="2015-05" db="EMBL/GenBank/DDBJ databases">
        <authorList>
            <person name="Tang B."/>
            <person name="Yu Y."/>
        </authorList>
    </citation>
    <scope>NUCLEOTIDE SEQUENCE [LARGE SCALE GENOMIC DNA]</scope>
    <source>
        <strain evidence="1 2">DSM 7029</strain>
    </source>
</reference>
<dbReference type="KEGG" id="pbh:AAW51_0016"/>
<evidence type="ECO:0000313" key="2">
    <source>
        <dbReference type="Proteomes" id="UP000035352"/>
    </source>
</evidence>
<proteinExistence type="predicted"/>
<dbReference type="EMBL" id="CP011371">
    <property type="protein sequence ID" value="AKJ26707.1"/>
    <property type="molecule type" value="Genomic_DNA"/>
</dbReference>
<organism evidence="1 2">
    <name type="scientific">Caldimonas brevitalea</name>
    <dbReference type="NCBI Taxonomy" id="413882"/>
    <lineage>
        <taxon>Bacteria</taxon>
        <taxon>Pseudomonadati</taxon>
        <taxon>Pseudomonadota</taxon>
        <taxon>Betaproteobacteria</taxon>
        <taxon>Burkholderiales</taxon>
        <taxon>Sphaerotilaceae</taxon>
        <taxon>Caldimonas</taxon>
    </lineage>
</organism>
<dbReference type="STRING" id="413882.AAW51_0016"/>